<feature type="transmembrane region" description="Helical" evidence="1">
    <location>
        <begin position="29"/>
        <end position="49"/>
    </location>
</feature>
<protein>
    <submittedName>
        <fullName evidence="2">Uncharacterized protein</fullName>
    </submittedName>
</protein>
<sequence length="300" mass="34877">MNINEKQNSERNLKRLAAQRQLYSEAKELMIVQFILSGFFTVVIAIVGNVIDEKYLAYTVFAAILIAFFDELLLSKKIDSIKEDAARIQEEFDCDVLRIPQNKIKIGNILLTETVQEKSKKYTSKHNDYSALIDWYPGIDEEDNRYYRLICQATNCWWNQNLRKRYSEILLMLLSCVFAMLLLLAIIRGITISVFLMTVVSPILPAFILVYKTVKDNGIAIDNLNHMKGKLYEIISKAENIEHYSDEQLLNDSRCLQDMIFDNRASSPLIPDKLYFRQRDSYEQIAYDTNNELIGKIKQL</sequence>
<proteinExistence type="predicted"/>
<feature type="transmembrane region" description="Helical" evidence="1">
    <location>
        <begin position="55"/>
        <end position="74"/>
    </location>
</feature>
<reference evidence="3" key="1">
    <citation type="submission" date="2018-05" db="EMBL/GenBank/DDBJ databases">
        <authorList>
            <person name="Strepis N."/>
        </authorList>
    </citation>
    <scope>NUCLEOTIDE SEQUENCE [LARGE SCALE GENOMIC DNA]</scope>
</reference>
<dbReference type="AlphaFoldDB" id="A0A383TDA2"/>
<dbReference type="RefSeq" id="WP_119092911.1">
    <property type="nucleotide sequence ID" value="NZ_UNRR01000016.1"/>
</dbReference>
<feature type="transmembrane region" description="Helical" evidence="1">
    <location>
        <begin position="169"/>
        <end position="187"/>
    </location>
</feature>
<feature type="transmembrane region" description="Helical" evidence="1">
    <location>
        <begin position="193"/>
        <end position="211"/>
    </location>
</feature>
<dbReference type="OrthoDB" id="2943409at2"/>
<gene>
    <name evidence="2" type="ORF">TART1_1094</name>
</gene>
<organism evidence="2 3">
    <name type="scientific">Trichococcus shcherbakoviae</name>
    <dbReference type="NCBI Taxonomy" id="2094020"/>
    <lineage>
        <taxon>Bacteria</taxon>
        <taxon>Bacillati</taxon>
        <taxon>Bacillota</taxon>
        <taxon>Bacilli</taxon>
        <taxon>Lactobacillales</taxon>
        <taxon>Carnobacteriaceae</taxon>
        <taxon>Trichococcus</taxon>
    </lineage>
</organism>
<dbReference type="Pfam" id="PF18159">
    <property type="entry name" value="S_4TM"/>
    <property type="match status" value="1"/>
</dbReference>
<keyword evidence="1" id="KW-0812">Transmembrane</keyword>
<evidence type="ECO:0000313" key="3">
    <source>
        <dbReference type="Proteomes" id="UP000262072"/>
    </source>
</evidence>
<dbReference type="Proteomes" id="UP000262072">
    <property type="component" value="Unassembled WGS sequence"/>
</dbReference>
<keyword evidence="1" id="KW-0472">Membrane</keyword>
<keyword evidence="1" id="KW-1133">Transmembrane helix</keyword>
<evidence type="ECO:0000313" key="2">
    <source>
        <dbReference type="EMBL" id="SYZ78310.1"/>
    </source>
</evidence>
<accession>A0A383TDA2</accession>
<name>A0A383TDA2_9LACT</name>
<dbReference type="InterPro" id="IPR049920">
    <property type="entry name" value="IK1_05631-like"/>
</dbReference>
<evidence type="ECO:0000256" key="1">
    <source>
        <dbReference type="SAM" id="Phobius"/>
    </source>
</evidence>
<dbReference type="EMBL" id="UNRR01000016">
    <property type="protein sequence ID" value="SYZ78310.1"/>
    <property type="molecule type" value="Genomic_DNA"/>
</dbReference>